<protein>
    <submittedName>
        <fullName evidence="2">Uncharacterized protein</fullName>
    </submittedName>
</protein>
<feature type="compositionally biased region" description="Low complexity" evidence="1">
    <location>
        <begin position="38"/>
        <end position="60"/>
    </location>
</feature>
<feature type="compositionally biased region" description="Polar residues" evidence="1">
    <location>
        <begin position="1"/>
        <end position="15"/>
    </location>
</feature>
<proteinExistence type="predicted"/>
<sequence length="139" mass="15347">MSTPNLSSTSKTSKSPNHRPQEPQITLERNTKTADGVPSSATPSSPSSSSSFQTASFLSPINKSSNSTNPSNLTQALVSLQAERGLGEVVLEQDVVEEDQKELGTSIQETLQKRMVYTWEMWMHAREVTDREFMDGPWS</sequence>
<feature type="region of interest" description="Disordered" evidence="1">
    <location>
        <begin position="1"/>
        <end position="71"/>
    </location>
</feature>
<accession>A0A6A6SMF4</accession>
<keyword evidence="3" id="KW-1185">Reference proteome</keyword>
<organism evidence="2 3">
    <name type="scientific">Lophiostoma macrostomum CBS 122681</name>
    <dbReference type="NCBI Taxonomy" id="1314788"/>
    <lineage>
        <taxon>Eukaryota</taxon>
        <taxon>Fungi</taxon>
        <taxon>Dikarya</taxon>
        <taxon>Ascomycota</taxon>
        <taxon>Pezizomycotina</taxon>
        <taxon>Dothideomycetes</taxon>
        <taxon>Pleosporomycetidae</taxon>
        <taxon>Pleosporales</taxon>
        <taxon>Lophiostomataceae</taxon>
        <taxon>Lophiostoma</taxon>
    </lineage>
</organism>
<dbReference type="AlphaFoldDB" id="A0A6A6SMF4"/>
<evidence type="ECO:0000313" key="3">
    <source>
        <dbReference type="Proteomes" id="UP000799324"/>
    </source>
</evidence>
<dbReference type="EMBL" id="MU004608">
    <property type="protein sequence ID" value="KAF2647528.1"/>
    <property type="molecule type" value="Genomic_DNA"/>
</dbReference>
<feature type="compositionally biased region" description="Polar residues" evidence="1">
    <location>
        <begin position="61"/>
        <end position="71"/>
    </location>
</feature>
<evidence type="ECO:0000256" key="1">
    <source>
        <dbReference type="SAM" id="MobiDB-lite"/>
    </source>
</evidence>
<name>A0A6A6SMF4_9PLEO</name>
<evidence type="ECO:0000313" key="2">
    <source>
        <dbReference type="EMBL" id="KAF2647528.1"/>
    </source>
</evidence>
<gene>
    <name evidence="2" type="ORF">K491DRAFT_723356</name>
</gene>
<reference evidence="2" key="1">
    <citation type="journal article" date="2020" name="Stud. Mycol.">
        <title>101 Dothideomycetes genomes: a test case for predicting lifestyles and emergence of pathogens.</title>
        <authorList>
            <person name="Haridas S."/>
            <person name="Albert R."/>
            <person name="Binder M."/>
            <person name="Bloem J."/>
            <person name="Labutti K."/>
            <person name="Salamov A."/>
            <person name="Andreopoulos B."/>
            <person name="Baker S."/>
            <person name="Barry K."/>
            <person name="Bills G."/>
            <person name="Bluhm B."/>
            <person name="Cannon C."/>
            <person name="Castanera R."/>
            <person name="Culley D."/>
            <person name="Daum C."/>
            <person name="Ezra D."/>
            <person name="Gonzalez J."/>
            <person name="Henrissat B."/>
            <person name="Kuo A."/>
            <person name="Liang C."/>
            <person name="Lipzen A."/>
            <person name="Lutzoni F."/>
            <person name="Magnuson J."/>
            <person name="Mondo S."/>
            <person name="Nolan M."/>
            <person name="Ohm R."/>
            <person name="Pangilinan J."/>
            <person name="Park H.-J."/>
            <person name="Ramirez L."/>
            <person name="Alfaro M."/>
            <person name="Sun H."/>
            <person name="Tritt A."/>
            <person name="Yoshinaga Y."/>
            <person name="Zwiers L.-H."/>
            <person name="Turgeon B."/>
            <person name="Goodwin S."/>
            <person name="Spatafora J."/>
            <person name="Crous P."/>
            <person name="Grigoriev I."/>
        </authorList>
    </citation>
    <scope>NUCLEOTIDE SEQUENCE</scope>
    <source>
        <strain evidence="2">CBS 122681</strain>
    </source>
</reference>
<dbReference type="Proteomes" id="UP000799324">
    <property type="component" value="Unassembled WGS sequence"/>
</dbReference>